<dbReference type="PANTHER" id="PTHR11802:SF355">
    <property type="entry name" value="CARBOXYPEPTIDASE"/>
    <property type="match status" value="1"/>
</dbReference>
<dbReference type="Proteomes" id="UP001291623">
    <property type="component" value="Unassembled WGS sequence"/>
</dbReference>
<dbReference type="GO" id="GO:0004185">
    <property type="term" value="F:serine-type carboxypeptidase activity"/>
    <property type="evidence" value="ECO:0007669"/>
    <property type="project" value="InterPro"/>
</dbReference>
<dbReference type="Pfam" id="PF00450">
    <property type="entry name" value="Peptidase_S10"/>
    <property type="match status" value="1"/>
</dbReference>
<organism evidence="2 3">
    <name type="scientific">Anisodus tanguticus</name>
    <dbReference type="NCBI Taxonomy" id="243964"/>
    <lineage>
        <taxon>Eukaryota</taxon>
        <taxon>Viridiplantae</taxon>
        <taxon>Streptophyta</taxon>
        <taxon>Embryophyta</taxon>
        <taxon>Tracheophyta</taxon>
        <taxon>Spermatophyta</taxon>
        <taxon>Magnoliopsida</taxon>
        <taxon>eudicotyledons</taxon>
        <taxon>Gunneridae</taxon>
        <taxon>Pentapetalae</taxon>
        <taxon>asterids</taxon>
        <taxon>lamiids</taxon>
        <taxon>Solanales</taxon>
        <taxon>Solanaceae</taxon>
        <taxon>Solanoideae</taxon>
        <taxon>Hyoscyameae</taxon>
        <taxon>Anisodus</taxon>
    </lineage>
</organism>
<reference evidence="2" key="1">
    <citation type="submission" date="2023-12" db="EMBL/GenBank/DDBJ databases">
        <title>Genome assembly of Anisodus tanguticus.</title>
        <authorList>
            <person name="Wang Y.-J."/>
        </authorList>
    </citation>
    <scope>NUCLEOTIDE SEQUENCE</scope>
    <source>
        <strain evidence="2">KB-2021</strain>
        <tissue evidence="2">Leaf</tissue>
    </source>
</reference>
<evidence type="ECO:0000256" key="1">
    <source>
        <dbReference type="ARBA" id="ARBA00009431"/>
    </source>
</evidence>
<dbReference type="Gene3D" id="3.40.50.11320">
    <property type="match status" value="1"/>
</dbReference>
<protein>
    <recommendedName>
        <fullName evidence="4">Carboxypeptidase</fullName>
    </recommendedName>
</protein>
<proteinExistence type="inferred from homology"/>
<evidence type="ECO:0000313" key="2">
    <source>
        <dbReference type="EMBL" id="KAK4368750.1"/>
    </source>
</evidence>
<evidence type="ECO:0000313" key="3">
    <source>
        <dbReference type="Proteomes" id="UP001291623"/>
    </source>
</evidence>
<comment type="similarity">
    <text evidence="1">Belongs to the peptidase S10 family.</text>
</comment>
<dbReference type="Gene3D" id="3.40.50.1820">
    <property type="entry name" value="alpha/beta hydrolase"/>
    <property type="match status" value="1"/>
</dbReference>
<dbReference type="PRINTS" id="PR00724">
    <property type="entry name" value="CRBOXYPTASEC"/>
</dbReference>
<accession>A0AAE1SFD4</accession>
<dbReference type="SUPFAM" id="SSF53474">
    <property type="entry name" value="alpha/beta-Hydrolases"/>
    <property type="match status" value="1"/>
</dbReference>
<gene>
    <name evidence="2" type="ORF">RND71_012542</name>
</gene>
<evidence type="ECO:0008006" key="4">
    <source>
        <dbReference type="Google" id="ProtNLM"/>
    </source>
</evidence>
<dbReference type="InterPro" id="IPR001563">
    <property type="entry name" value="Peptidase_S10"/>
</dbReference>
<comment type="caution">
    <text evidence="2">The sequence shown here is derived from an EMBL/GenBank/DDBJ whole genome shotgun (WGS) entry which is preliminary data.</text>
</comment>
<keyword evidence="3" id="KW-1185">Reference proteome</keyword>
<sequence>MHLFHSLKKLSRPSPATSLSIPPPTPPFSTPSPWHVSLKPNRGSWNQIFGLLFLDNPIGVGFSIASTPEEIPRNQKDVAKHLYIAIKQFIKINASFKGRPIYIIGESYVRKYMPAIGYHALKKNGKLRHVHSKVNLVGVVIGNGLTDPVSQVATHAANAYYIGLINDKQKRQLESLQAKAISLAKKGYWSEATNARSEVLNTLKNMTGMATSYNIRSKLVGEALHENLMKSVKYMVEFLVKNTKVLLYEGQLDLRVGIVSTEAWVKRMNWEGIDKFLEADRKVWRVNSELAGYVQKWGNLSHVVLLGAGHLVPHDQPLNSQAMIEDWVLEKGLFANDQIENLSTNLANIL</sequence>
<name>A0AAE1SFD4_9SOLA</name>
<dbReference type="InterPro" id="IPR029058">
    <property type="entry name" value="AB_hydrolase_fold"/>
</dbReference>
<dbReference type="GO" id="GO:0006508">
    <property type="term" value="P:proteolysis"/>
    <property type="evidence" value="ECO:0007669"/>
    <property type="project" value="InterPro"/>
</dbReference>
<dbReference type="EMBL" id="JAVYJV010000006">
    <property type="protein sequence ID" value="KAK4368750.1"/>
    <property type="molecule type" value="Genomic_DNA"/>
</dbReference>
<dbReference type="PANTHER" id="PTHR11802">
    <property type="entry name" value="SERINE PROTEASE FAMILY S10 SERINE CARBOXYPEPTIDASE"/>
    <property type="match status" value="1"/>
</dbReference>
<dbReference type="AlphaFoldDB" id="A0AAE1SFD4"/>